<dbReference type="RefSeq" id="WP_039741813.1">
    <property type="nucleotide sequence ID" value="NZ_JTCM02000145.1"/>
</dbReference>
<feature type="region of interest" description="Disordered" evidence="1">
    <location>
        <begin position="1198"/>
        <end position="1218"/>
    </location>
</feature>
<dbReference type="GO" id="GO:0051116">
    <property type="term" value="F:cobaltochelatase activity"/>
    <property type="evidence" value="ECO:0007669"/>
    <property type="project" value="UniProtKB-EC"/>
</dbReference>
<proteinExistence type="predicted"/>
<dbReference type="EC" id="6.6.1.2" evidence="3"/>
<feature type="compositionally biased region" description="Polar residues" evidence="1">
    <location>
        <begin position="1198"/>
        <end position="1216"/>
    </location>
</feature>
<dbReference type="EMBL" id="JTCM02000145">
    <property type="protein sequence ID" value="NEU76984.1"/>
    <property type="molecule type" value="Genomic_DNA"/>
</dbReference>
<dbReference type="InterPro" id="IPR003672">
    <property type="entry name" value="CobN/Mg_chltase"/>
</dbReference>
<sequence>MHRINATSIGWNNSEGVVFFEQTPAPLVFITAADTDIQTLAAAFPKLPSTFPALRVANLLQLQNQINIDTYAEQVLEFAQVIILRLLGGRSYWSYGLEVVQEIVQRNGTTLIVMPGDDALDADLITFSTLSVTAVNQVWQYFREGGVENIVNALKYITDICLSTSFNPPSPQVVPRVGLYRGEWGVGSGEWGQEDKGDKEDKEDKKRIIETPYSLLPTPYSPLPKVGIIFYRAHYLAGNTKVIDALCEALAKRNLKPVPLFVSSLRDRDVQAELIEFFQPKDSEQVALLLNTTSFSLAQLDTETPQLELWQKLDVPVLQVILSGGSVEQWESQFQGLSPRDMAMNVALPEVDGRIISRAVSFKAVQTRNPNLETDVVVYEAIASRIEFVADLAANWVRLRLTPPEERHVALILANYPTRDGRIANGVGLDTPASCVEILKALQSAGYHVENLPADGDELIQRLTSGVTNDPEGKEWRPVQQSVCVGEYAEYFAGLPEGVRQGVGERWGFETNRRGTESAEEENKRENNSFPPSPYPPQRESQSHARCYNGGNPRNALAPQRGEPAHGAGLTISPSFPIPGIQFGNIFVGVQPARGYDIDPSLNYHAPDLEPSHAYLAFYYWVRTCFAADAVVHVGKHGNLEWLPGKSVALSDSCYPEVALGALPHLYPFIVNDPGEGSQAKRRAQAVIIDHLTPPMTRAELYGSLQQLENLIDEYYEAESLDPSRLPTICDRITQLILQENLHQDLKMGNGESVMGNSQNQLPIPNSLLPINHLDGYLCELKEAQIRDGLHIFGRCPDGRQLRDLIVAIARTPNRHHIGFTRAIALYLGLDFDPLTADLGKEFFLTQRRKDAKDEFNFASSHGSRYNGGNPRNALPRLCVRLNSCRTAGDVVEVLEEYAAELVEELIAPHYSQLPTPNSPLPPVLNWIQSRLLPALQQTHEEIVYLLHGLDGGYVPSAPAGAPTRGRPEVLPTGKNFYSIDIRAIPTETAWDIGRKAAETLIECYTQENGEYPKTLALSVWGTATMRTGGDDIAEALALLGVQPVWDGMARRVVDLEILPLSVLGRPRVDVTLRISGFFRDAFPNLIDLFDTAVQAVAALDEPIAQNPLAAQVQEETDFWIAEGLTTEEAQVRSRYRIFGSKPGAYGAGLQGLIESQNWTDDEDLARAYINWSCYAYSSRQGGQGGQGRQEDKAINNSSLPYRRSSGTSLPNSPVSNPEAFEQRLKHMQIVLQNQDNREHDLLDSDDYYQFQGGLTAAVRSVQGKNPQTYFGDNSIPANPRVRHLKEEIARVYRSRVVNPKWIAGMMRHGYKGAFEMAATVDYLFAYDATAKCVEDHMYQGIVDAYLGDRTVCEFIQEKNPWALRDIAERMLEAHKRGLWQDVNIQTMENLRNLVHQAEAAIEEK</sequence>
<reference evidence="3 4" key="1">
    <citation type="journal article" date="2015" name="Genome Announc.">
        <title>Draft Genome Sequence of Cyanobacterium Hassallia byssoidea Strain VB512170, Isolated from Monuments in India.</title>
        <authorList>
            <person name="Singh D."/>
            <person name="Chandrababunaidu M.M."/>
            <person name="Panda A."/>
            <person name="Sen D."/>
            <person name="Bhattacharyya S."/>
            <person name="Adhikary S.P."/>
            <person name="Tripathy S."/>
        </authorList>
    </citation>
    <scope>NUCLEOTIDE SEQUENCE [LARGE SCALE GENOMIC DNA]</scope>
    <source>
        <strain evidence="3 4">VB512170</strain>
    </source>
</reference>
<keyword evidence="4" id="KW-1185">Reference proteome</keyword>
<dbReference type="Proteomes" id="UP000031549">
    <property type="component" value="Unassembled WGS sequence"/>
</dbReference>
<feature type="compositionally biased region" description="Basic and acidic residues" evidence="1">
    <location>
        <begin position="511"/>
        <end position="527"/>
    </location>
</feature>
<name>A0A846HKA0_9CYAN</name>
<protein>
    <submittedName>
        <fullName evidence="3">Cobaltochelatase subunit CobN</fullName>
        <ecNumber evidence="3">6.6.1.2</ecNumber>
    </submittedName>
</protein>
<feature type="region of interest" description="Disordered" evidence="1">
    <location>
        <begin position="511"/>
        <end position="569"/>
    </location>
</feature>
<dbReference type="Pfam" id="PF02514">
    <property type="entry name" value="CobN-Mg_chel"/>
    <property type="match status" value="1"/>
</dbReference>
<dbReference type="PANTHER" id="PTHR44119">
    <property type="entry name" value="MAGNESIUM-CHELATASE SUBUNIT CHLH, CHLOROPLASTIC"/>
    <property type="match status" value="1"/>
</dbReference>
<dbReference type="PANTHER" id="PTHR44119:SF4">
    <property type="entry name" value="AEROBIC COBALTOCHELATASE SUBUNIT COBN"/>
    <property type="match status" value="1"/>
</dbReference>
<accession>A0A846HKA0</accession>
<organism evidence="3 4">
    <name type="scientific">Hassallia byssoidea VB512170</name>
    <dbReference type="NCBI Taxonomy" id="1304833"/>
    <lineage>
        <taxon>Bacteria</taxon>
        <taxon>Bacillati</taxon>
        <taxon>Cyanobacteriota</taxon>
        <taxon>Cyanophyceae</taxon>
        <taxon>Nostocales</taxon>
        <taxon>Tolypothrichaceae</taxon>
        <taxon>Hassallia</taxon>
    </lineage>
</organism>
<feature type="domain" description="CobN/magnesium chelatase" evidence="2">
    <location>
        <begin position="139"/>
        <end position="1383"/>
    </location>
</feature>
<evidence type="ECO:0000259" key="2">
    <source>
        <dbReference type="Pfam" id="PF02514"/>
    </source>
</evidence>
<comment type="caution">
    <text evidence="3">The sequence shown here is derived from an EMBL/GenBank/DDBJ whole genome shotgun (WGS) entry which is preliminary data.</text>
</comment>
<keyword evidence="3" id="KW-0436">Ligase</keyword>
<evidence type="ECO:0000256" key="1">
    <source>
        <dbReference type="SAM" id="MobiDB-lite"/>
    </source>
</evidence>
<evidence type="ECO:0000313" key="3">
    <source>
        <dbReference type="EMBL" id="NEU76984.1"/>
    </source>
</evidence>
<evidence type="ECO:0000313" key="4">
    <source>
        <dbReference type="Proteomes" id="UP000031549"/>
    </source>
</evidence>
<dbReference type="CDD" id="cd10150">
    <property type="entry name" value="CobN_like"/>
    <property type="match status" value="1"/>
</dbReference>
<gene>
    <name evidence="3" type="primary">cobN</name>
    <name evidence="3" type="ORF">PI95_031925</name>
</gene>